<evidence type="ECO:0000259" key="3">
    <source>
        <dbReference type="Pfam" id="PF00561"/>
    </source>
</evidence>
<gene>
    <name evidence="4" type="ORF">SAMN02745204_01229</name>
</gene>
<dbReference type="EMBL" id="FQUK01000016">
    <property type="protein sequence ID" value="SHE82942.1"/>
    <property type="molecule type" value="Genomic_DNA"/>
</dbReference>
<dbReference type="STRING" id="213588.SAMN02745204_01229"/>
<keyword evidence="2 4" id="KW-0378">Hydrolase</keyword>
<dbReference type="RefSeq" id="WP_072755733.1">
    <property type="nucleotide sequence ID" value="NZ_FQUK01000016.1"/>
</dbReference>
<dbReference type="InterPro" id="IPR050266">
    <property type="entry name" value="AB_hydrolase_sf"/>
</dbReference>
<dbReference type="GO" id="GO:0016020">
    <property type="term" value="C:membrane"/>
    <property type="evidence" value="ECO:0007669"/>
    <property type="project" value="TreeGrafter"/>
</dbReference>
<dbReference type="GO" id="GO:0006508">
    <property type="term" value="P:proteolysis"/>
    <property type="evidence" value="ECO:0007669"/>
    <property type="project" value="InterPro"/>
</dbReference>
<organism evidence="4 5">
    <name type="scientific">Thermomonas hydrothermalis</name>
    <dbReference type="NCBI Taxonomy" id="213588"/>
    <lineage>
        <taxon>Bacteria</taxon>
        <taxon>Pseudomonadati</taxon>
        <taxon>Pseudomonadota</taxon>
        <taxon>Gammaproteobacteria</taxon>
        <taxon>Lysobacterales</taxon>
        <taxon>Lysobacteraceae</taxon>
        <taxon>Thermomonas</taxon>
    </lineage>
</organism>
<dbReference type="OrthoDB" id="4510475at2"/>
<dbReference type="Pfam" id="PF00561">
    <property type="entry name" value="Abhydrolase_1"/>
    <property type="match status" value="1"/>
</dbReference>
<evidence type="ECO:0000256" key="1">
    <source>
        <dbReference type="ARBA" id="ARBA00010088"/>
    </source>
</evidence>
<dbReference type="InterPro" id="IPR002410">
    <property type="entry name" value="Peptidase_S33"/>
</dbReference>
<dbReference type="GO" id="GO:0008233">
    <property type="term" value="F:peptidase activity"/>
    <property type="evidence" value="ECO:0007669"/>
    <property type="project" value="InterPro"/>
</dbReference>
<dbReference type="InterPro" id="IPR000073">
    <property type="entry name" value="AB_hydrolase_1"/>
</dbReference>
<dbReference type="PANTHER" id="PTHR43798">
    <property type="entry name" value="MONOACYLGLYCEROL LIPASE"/>
    <property type="match status" value="1"/>
</dbReference>
<dbReference type="Proteomes" id="UP000242857">
    <property type="component" value="Unassembled WGS sequence"/>
</dbReference>
<dbReference type="PRINTS" id="PR00793">
    <property type="entry name" value="PROAMNOPTASE"/>
</dbReference>
<comment type="similarity">
    <text evidence="1">Belongs to the peptidase S33 family.</text>
</comment>
<reference evidence="5" key="1">
    <citation type="submission" date="2016-11" db="EMBL/GenBank/DDBJ databases">
        <authorList>
            <person name="Varghese N."/>
            <person name="Submissions S."/>
        </authorList>
    </citation>
    <scope>NUCLEOTIDE SEQUENCE [LARGE SCALE GENOMIC DNA]</scope>
    <source>
        <strain evidence="5">DSM 14834</strain>
    </source>
</reference>
<proteinExistence type="inferred from homology"/>
<accession>A0A1M4WPN9</accession>
<dbReference type="InterPro" id="IPR029058">
    <property type="entry name" value="AB_hydrolase_fold"/>
</dbReference>
<evidence type="ECO:0000256" key="2">
    <source>
        <dbReference type="ARBA" id="ARBA00022801"/>
    </source>
</evidence>
<name>A0A1M4WPN9_9GAMM</name>
<protein>
    <submittedName>
        <fullName evidence="4">Alpha/beta hydrolase fold</fullName>
    </submittedName>
</protein>
<dbReference type="PANTHER" id="PTHR43798:SF27">
    <property type="entry name" value="HYDROLASE ALPHA_BETA HYDROLASE FOLD FAMILY"/>
    <property type="match status" value="1"/>
</dbReference>
<evidence type="ECO:0000313" key="4">
    <source>
        <dbReference type="EMBL" id="SHE82942.1"/>
    </source>
</evidence>
<sequence length="516" mass="55175">MNSRKIRQLIAIALAIAIFGYRTLHPSGTDAAKAASGKQDATPVAPVKPVMLGKIAFTPCTLSAAMSKDSLEAQCAHFEVPEDRRHPDGRKIALNIAWLQSTGNGDSAPDPVFFLAGGPGQSAVDSYPLLDPAFRDVRKRRSVILVDQRGTGDSNLLACKAPQDEDDAADTSPEAMRAQASACAADLSKKADLRFYTTTDAVADLDAVRQAIGAQQINLVGVSYGTRVAQQYAMRHPQATRSIVLDSPVPNTMGLGNIFARNLDDALALQFGLCTQDPACKDTLGDPRAELDALLTRLRKQPVQVQYRDATSGEMKQGVLRAQTVAGLVRMYAYMPLAASLLPKLIHDANAGHYENLMALAKMMSGDLENALAMGMQLSVVCSEDADSMVTRPDDAKTVLGNDMTAAMAAMCTVWPTGQVPADFHQPLRTPVPALVLAGEFDPVTPPRYGKEIVEHLPNGRLFVLKGQGHGVLAVGCMPKLFARFIENANARTLDGTCLDTLSYSAPFINFNGAGP</sequence>
<keyword evidence="5" id="KW-1185">Reference proteome</keyword>
<feature type="domain" description="AB hydrolase-1" evidence="3">
    <location>
        <begin position="111"/>
        <end position="473"/>
    </location>
</feature>
<dbReference type="AlphaFoldDB" id="A0A1M4WPN9"/>
<dbReference type="Gene3D" id="3.40.50.1820">
    <property type="entry name" value="alpha/beta hydrolase"/>
    <property type="match status" value="1"/>
</dbReference>
<evidence type="ECO:0000313" key="5">
    <source>
        <dbReference type="Proteomes" id="UP000242857"/>
    </source>
</evidence>
<dbReference type="SUPFAM" id="SSF53474">
    <property type="entry name" value="alpha/beta-Hydrolases"/>
    <property type="match status" value="1"/>
</dbReference>